<dbReference type="SUPFAM" id="SSF52047">
    <property type="entry name" value="RNI-like"/>
    <property type="match status" value="1"/>
</dbReference>
<keyword evidence="2" id="KW-0433">Leucine-rich repeat</keyword>
<accession>A0A0G4HNM6</accession>
<dbReference type="PANTHER" id="PTHR24113">
    <property type="entry name" value="RAN GTPASE-ACTIVATING PROTEIN 1"/>
    <property type="match status" value="1"/>
</dbReference>
<evidence type="ECO:0000313" key="4">
    <source>
        <dbReference type="EMBL" id="CEM45815.1"/>
    </source>
</evidence>
<dbReference type="InterPro" id="IPR027038">
    <property type="entry name" value="RanGap"/>
</dbReference>
<gene>
    <name evidence="4" type="ORF">Cvel_29562</name>
</gene>
<dbReference type="SMART" id="SM00368">
    <property type="entry name" value="LRR_RI"/>
    <property type="match status" value="4"/>
</dbReference>
<dbReference type="Gene3D" id="3.80.10.10">
    <property type="entry name" value="Ribonuclease Inhibitor"/>
    <property type="match status" value="2"/>
</dbReference>
<dbReference type="GO" id="GO:0005829">
    <property type="term" value="C:cytosol"/>
    <property type="evidence" value="ECO:0007669"/>
    <property type="project" value="TreeGrafter"/>
</dbReference>
<evidence type="ECO:0000256" key="1">
    <source>
        <dbReference type="ARBA" id="ARBA00022468"/>
    </source>
</evidence>
<dbReference type="VEuPathDB" id="CryptoDB:Cvel_29562"/>
<dbReference type="AlphaFoldDB" id="A0A0G4HNM6"/>
<keyword evidence="3" id="KW-0677">Repeat</keyword>
<dbReference type="PhylomeDB" id="A0A0G4HNM6"/>
<protein>
    <submittedName>
        <fullName evidence="4">Uncharacterized protein</fullName>
    </submittedName>
</protein>
<sequence>MFLGEVLSTGKVPSLRSLTLGWLCNESFRSLCGGLSRGRIDPPVMVDIELFGGGNTELGATRFAEVIRAGKLSGLRKVSLQGYLSPVVGATFGEALTHAEASLNSLEEIGTKSSTVGATAALLGGFSRGPDSLLALHTLRCPLFESITTQGAQSLSALVSGGRVPSLRNMTVNLTNIGPQGMQPFAAALSTPHVSALRQLTVGFGDSSAAAEVGMFSAALSSGHLRRLENLQVGGLWGIEGVRALCVGLGSGRLSSLRTLLWRYSRLGAEGGRALSEVLVAEKLPGLRIFEAADTRLTDEGVRALTEGWMSRNPPPLQDLHLPFNNLTGNVVHPLLKLLGSQRMSALKSMSLFESNNVLLDDRSKSLLLDAFPETVNF</sequence>
<dbReference type="PANTHER" id="PTHR24113:SF12">
    <property type="entry name" value="RAN GTPASE-ACTIVATING PROTEIN 1"/>
    <property type="match status" value="1"/>
</dbReference>
<reference evidence="4" key="1">
    <citation type="submission" date="2014-11" db="EMBL/GenBank/DDBJ databases">
        <authorList>
            <person name="Otto D Thomas"/>
            <person name="Naeem Raeece"/>
        </authorList>
    </citation>
    <scope>NUCLEOTIDE SEQUENCE</scope>
</reference>
<dbReference type="GO" id="GO:0005634">
    <property type="term" value="C:nucleus"/>
    <property type="evidence" value="ECO:0007669"/>
    <property type="project" value="TreeGrafter"/>
</dbReference>
<dbReference type="GO" id="GO:0005096">
    <property type="term" value="F:GTPase activator activity"/>
    <property type="evidence" value="ECO:0007669"/>
    <property type="project" value="UniProtKB-KW"/>
</dbReference>
<dbReference type="GO" id="GO:0048471">
    <property type="term" value="C:perinuclear region of cytoplasm"/>
    <property type="evidence" value="ECO:0007669"/>
    <property type="project" value="TreeGrafter"/>
</dbReference>
<dbReference type="EMBL" id="CDMZ01003289">
    <property type="protein sequence ID" value="CEM45815.1"/>
    <property type="molecule type" value="Genomic_DNA"/>
</dbReference>
<keyword evidence="1" id="KW-0343">GTPase activation</keyword>
<dbReference type="GO" id="GO:0006913">
    <property type="term" value="P:nucleocytoplasmic transport"/>
    <property type="evidence" value="ECO:0007669"/>
    <property type="project" value="TreeGrafter"/>
</dbReference>
<evidence type="ECO:0000256" key="2">
    <source>
        <dbReference type="ARBA" id="ARBA00022614"/>
    </source>
</evidence>
<dbReference type="GO" id="GO:0031267">
    <property type="term" value="F:small GTPase binding"/>
    <property type="evidence" value="ECO:0007669"/>
    <property type="project" value="TreeGrafter"/>
</dbReference>
<dbReference type="InterPro" id="IPR032675">
    <property type="entry name" value="LRR_dom_sf"/>
</dbReference>
<organism evidence="4">
    <name type="scientific">Chromera velia CCMP2878</name>
    <dbReference type="NCBI Taxonomy" id="1169474"/>
    <lineage>
        <taxon>Eukaryota</taxon>
        <taxon>Sar</taxon>
        <taxon>Alveolata</taxon>
        <taxon>Colpodellida</taxon>
        <taxon>Chromeraceae</taxon>
        <taxon>Chromera</taxon>
    </lineage>
</organism>
<name>A0A0G4HNM6_9ALVE</name>
<evidence type="ECO:0000256" key="3">
    <source>
        <dbReference type="ARBA" id="ARBA00022737"/>
    </source>
</evidence>
<proteinExistence type="predicted"/>